<organism evidence="2 3">
    <name type="scientific">Ramlibacter cellulosilyticus</name>
    <dbReference type="NCBI Taxonomy" id="2764187"/>
    <lineage>
        <taxon>Bacteria</taxon>
        <taxon>Pseudomonadati</taxon>
        <taxon>Pseudomonadota</taxon>
        <taxon>Betaproteobacteria</taxon>
        <taxon>Burkholderiales</taxon>
        <taxon>Comamonadaceae</taxon>
        <taxon>Ramlibacter</taxon>
    </lineage>
</organism>
<dbReference type="AlphaFoldDB" id="A0A923SAZ3"/>
<protein>
    <submittedName>
        <fullName evidence="2">Diacylglycerol kinase</fullName>
    </submittedName>
</protein>
<dbReference type="RefSeq" id="WP_187076035.1">
    <property type="nucleotide sequence ID" value="NZ_JACORT010000003.1"/>
</dbReference>
<dbReference type="InterPro" id="IPR001206">
    <property type="entry name" value="Diacylglycerol_kinase_cat_dom"/>
</dbReference>
<dbReference type="PANTHER" id="PTHR30492">
    <property type="entry name" value="METHYLGLYOXAL SYNTHASE"/>
    <property type="match status" value="1"/>
</dbReference>
<dbReference type="InterPro" id="IPR045540">
    <property type="entry name" value="YegS/DAGK_C"/>
</dbReference>
<dbReference type="InterPro" id="IPR017438">
    <property type="entry name" value="ATP-NAD_kinase_N"/>
</dbReference>
<dbReference type="GO" id="GO:0019242">
    <property type="term" value="P:methylglyoxal biosynthetic process"/>
    <property type="evidence" value="ECO:0007669"/>
    <property type="project" value="InterPro"/>
</dbReference>
<proteinExistence type="predicted"/>
<dbReference type="Gene3D" id="2.60.200.40">
    <property type="match status" value="1"/>
</dbReference>
<dbReference type="GO" id="GO:0016301">
    <property type="term" value="F:kinase activity"/>
    <property type="evidence" value="ECO:0007669"/>
    <property type="project" value="UniProtKB-KW"/>
</dbReference>
<dbReference type="InterPro" id="IPR016064">
    <property type="entry name" value="NAD/diacylglycerol_kinase_sf"/>
</dbReference>
<dbReference type="Pfam" id="PF00781">
    <property type="entry name" value="DAGK_cat"/>
    <property type="match status" value="1"/>
</dbReference>
<dbReference type="SUPFAM" id="SSF111331">
    <property type="entry name" value="NAD kinase/diacylglycerol kinase-like"/>
    <property type="match status" value="1"/>
</dbReference>
<accession>A0A923SAZ3</accession>
<dbReference type="Pfam" id="PF19279">
    <property type="entry name" value="YegS_C"/>
    <property type="match status" value="1"/>
</dbReference>
<dbReference type="EMBL" id="JACORT010000003">
    <property type="protein sequence ID" value="MBC5783296.1"/>
    <property type="molecule type" value="Genomic_DNA"/>
</dbReference>
<name>A0A923SAZ3_9BURK</name>
<dbReference type="GO" id="GO:0008929">
    <property type="term" value="F:methylglyoxal synthase activity"/>
    <property type="evidence" value="ECO:0007669"/>
    <property type="project" value="InterPro"/>
</dbReference>
<gene>
    <name evidence="2" type="ORF">H8N03_10095</name>
</gene>
<dbReference type="InterPro" id="IPR004363">
    <property type="entry name" value="Methylgl_synth"/>
</dbReference>
<keyword evidence="2" id="KW-0418">Kinase</keyword>
<evidence type="ECO:0000313" key="3">
    <source>
        <dbReference type="Proteomes" id="UP000608513"/>
    </source>
</evidence>
<evidence type="ECO:0000313" key="2">
    <source>
        <dbReference type="EMBL" id="MBC5783296.1"/>
    </source>
</evidence>
<dbReference type="Gene3D" id="3.40.50.10330">
    <property type="entry name" value="Probable inorganic polyphosphate/atp-NAD kinase, domain 1"/>
    <property type="match status" value="1"/>
</dbReference>
<keyword evidence="2" id="KW-0808">Transferase</keyword>
<dbReference type="PROSITE" id="PS50146">
    <property type="entry name" value="DAGK"/>
    <property type="match status" value="1"/>
</dbReference>
<feature type="domain" description="DAGKc" evidence="1">
    <location>
        <begin position="17"/>
        <end position="149"/>
    </location>
</feature>
<dbReference type="PANTHER" id="PTHR30492:SF0">
    <property type="entry name" value="METHYLGLYOXAL SYNTHASE"/>
    <property type="match status" value="1"/>
</dbReference>
<dbReference type="Proteomes" id="UP000608513">
    <property type="component" value="Unassembled WGS sequence"/>
</dbReference>
<evidence type="ECO:0000259" key="1">
    <source>
        <dbReference type="PROSITE" id="PS50146"/>
    </source>
</evidence>
<sequence length="327" mass="35438">MPALLTEAEQDPAAAHGAAPEWFIVMNRGSGAAEKDEVRRTIEAELEAAGRPHRFVPVAPGEIVAACQEAARLAQEHGGILVAAGGDGTINCAAQAALTVGCPLGLIAQGTFNLFARQLGLPLDAAEATRALLRASAENVQVGWANQRVFLVNASLGLYPKLLADREAVKQKLGRRRWIAMLAALKSLLDWRLKLVLDVEMDGELRQLRTASVFIGNNRLQLQRVGIEDEVVQQVGDGRLACVIVQPLSTWAKLRMAAAALVGKLGEDHQVHSFALRSLTVGTRNAKRLKVATDGEVQWMQLPIRITVAPRPLRVMLPPEEERLPPR</sequence>
<dbReference type="GO" id="GO:0005829">
    <property type="term" value="C:cytosol"/>
    <property type="evidence" value="ECO:0007669"/>
    <property type="project" value="TreeGrafter"/>
</dbReference>
<reference evidence="2" key="1">
    <citation type="submission" date="2020-08" db="EMBL/GenBank/DDBJ databases">
        <title>Ramlibacter sp. USB13 16S ribosomal RNA gene genome sequencing and assembly.</title>
        <authorList>
            <person name="Kang M."/>
        </authorList>
    </citation>
    <scope>NUCLEOTIDE SEQUENCE</scope>
    <source>
        <strain evidence="2">USB13</strain>
    </source>
</reference>
<comment type="caution">
    <text evidence="2">The sequence shown here is derived from an EMBL/GenBank/DDBJ whole genome shotgun (WGS) entry which is preliminary data.</text>
</comment>
<keyword evidence="3" id="KW-1185">Reference proteome</keyword>